<feature type="region of interest" description="Disordered" evidence="1">
    <location>
        <begin position="77"/>
        <end position="98"/>
    </location>
</feature>
<protein>
    <submittedName>
        <fullName evidence="2">2,3,4,5-tetrahydropyridine-2,6-dicarboxylate N-succinyltransferase</fullName>
        <ecNumber evidence="2">2.3.1.117</ecNumber>
    </submittedName>
</protein>
<evidence type="ECO:0000313" key="2">
    <source>
        <dbReference type="EMBL" id="VWD50253.1"/>
    </source>
</evidence>
<dbReference type="InterPro" id="IPR001451">
    <property type="entry name" value="Hexapep"/>
</dbReference>
<gene>
    <name evidence="2" type="primary">dapD</name>
    <name evidence="2" type="ORF">BLA17378_08666</name>
</gene>
<keyword evidence="2" id="KW-0808">Transferase</keyword>
<dbReference type="Pfam" id="PF14602">
    <property type="entry name" value="Hexapep_2"/>
    <property type="match status" value="1"/>
</dbReference>
<accession>A0ABY6Y7K4</accession>
<reference evidence="2 3" key="1">
    <citation type="submission" date="2019-09" db="EMBL/GenBank/DDBJ databases">
        <authorList>
            <person name="Depoorter E."/>
        </authorList>
    </citation>
    <scope>NUCLEOTIDE SEQUENCE [LARGE SCALE GENOMIC DNA]</scope>
    <source>
        <strain evidence="2 3">R-17378</strain>
    </source>
</reference>
<comment type="caution">
    <text evidence="2">The sequence shown here is derived from an EMBL/GenBank/DDBJ whole genome shotgun (WGS) entry which is preliminary data.</text>
</comment>
<evidence type="ECO:0000313" key="3">
    <source>
        <dbReference type="Proteomes" id="UP000494120"/>
    </source>
</evidence>
<dbReference type="SUPFAM" id="SSF51161">
    <property type="entry name" value="Trimeric LpxA-like enzymes"/>
    <property type="match status" value="1"/>
</dbReference>
<name>A0ABY6Y7K4_9BURK</name>
<proteinExistence type="predicted"/>
<dbReference type="RefSeq" id="WP_307872246.1">
    <property type="nucleotide sequence ID" value="NZ_CABVQG010000088.1"/>
</dbReference>
<dbReference type="GO" id="GO:0008666">
    <property type="term" value="F:2,3,4,5-tetrahydropyridine-2,6-dicarboxylate N-succinyltransferase activity"/>
    <property type="evidence" value="ECO:0007669"/>
    <property type="project" value="UniProtKB-EC"/>
</dbReference>
<dbReference type="InterPro" id="IPR011004">
    <property type="entry name" value="Trimer_LpxA-like_sf"/>
</dbReference>
<dbReference type="Gene3D" id="2.160.10.10">
    <property type="entry name" value="Hexapeptide repeat proteins"/>
    <property type="match status" value="1"/>
</dbReference>
<organism evidence="2 3">
    <name type="scientific">Burkholderia aenigmatica</name>
    <dbReference type="NCBI Taxonomy" id="2015348"/>
    <lineage>
        <taxon>Bacteria</taxon>
        <taxon>Pseudomonadati</taxon>
        <taxon>Pseudomonadota</taxon>
        <taxon>Betaproteobacteria</taxon>
        <taxon>Burkholderiales</taxon>
        <taxon>Burkholderiaceae</taxon>
        <taxon>Burkholderia</taxon>
        <taxon>Burkholderia cepacia complex</taxon>
    </lineage>
</organism>
<keyword evidence="2" id="KW-0012">Acyltransferase</keyword>
<dbReference type="EMBL" id="CABVQG010000088">
    <property type="protein sequence ID" value="VWD50253.1"/>
    <property type="molecule type" value="Genomic_DNA"/>
</dbReference>
<dbReference type="Proteomes" id="UP000494120">
    <property type="component" value="Unassembled WGS sequence"/>
</dbReference>
<dbReference type="PROSITE" id="PS51257">
    <property type="entry name" value="PROKAR_LIPOPROTEIN"/>
    <property type="match status" value="1"/>
</dbReference>
<keyword evidence="3" id="KW-1185">Reference proteome</keyword>
<dbReference type="EC" id="2.3.1.117" evidence="2"/>
<evidence type="ECO:0000256" key="1">
    <source>
        <dbReference type="SAM" id="MobiDB-lite"/>
    </source>
</evidence>
<sequence>MIEGRVTPGVTVGINSDVGAGASIMGTLSCGGKSKNAIGERSLSGANAGIGNSLGDECIVEAGLDVYKAELDQTDNVRSSDSVRRRIQPAVRHGVQSR</sequence>